<gene>
    <name evidence="2" type="ORF">IFK94_08675</name>
</gene>
<keyword evidence="1" id="KW-1133">Transmembrane helix</keyword>
<comment type="caution">
    <text evidence="2">The sequence shown here is derived from an EMBL/GenBank/DDBJ whole genome shotgun (WGS) entry which is preliminary data.</text>
</comment>
<name>A0A8J7CD20_9BACT</name>
<keyword evidence="1" id="KW-0472">Membrane</keyword>
<dbReference type="EMBL" id="JACXWD010000024">
    <property type="protein sequence ID" value="MBD3868187.1"/>
    <property type="molecule type" value="Genomic_DNA"/>
</dbReference>
<organism evidence="2 3">
    <name type="scientific">Candidatus Polarisedimenticola svalbardensis</name>
    <dbReference type="NCBI Taxonomy" id="2886004"/>
    <lineage>
        <taxon>Bacteria</taxon>
        <taxon>Pseudomonadati</taxon>
        <taxon>Acidobacteriota</taxon>
        <taxon>Candidatus Polarisedimenticolia</taxon>
        <taxon>Candidatus Polarisedimenticolales</taxon>
        <taxon>Candidatus Polarisedimenticolaceae</taxon>
        <taxon>Candidatus Polarisedimenticola</taxon>
    </lineage>
</organism>
<reference evidence="2 3" key="1">
    <citation type="submission" date="2020-08" db="EMBL/GenBank/DDBJ databases">
        <title>Acidobacteriota in marine sediments use diverse sulfur dissimilation pathways.</title>
        <authorList>
            <person name="Wasmund K."/>
        </authorList>
    </citation>
    <scope>NUCLEOTIDE SEQUENCE [LARGE SCALE GENOMIC DNA]</scope>
    <source>
        <strain evidence="2">MAG AM4</strain>
    </source>
</reference>
<protein>
    <submittedName>
        <fullName evidence="2">Uncharacterized protein</fullName>
    </submittedName>
</protein>
<dbReference type="Proteomes" id="UP000648239">
    <property type="component" value="Unassembled WGS sequence"/>
</dbReference>
<feature type="transmembrane region" description="Helical" evidence="1">
    <location>
        <begin position="12"/>
        <end position="34"/>
    </location>
</feature>
<evidence type="ECO:0000313" key="3">
    <source>
        <dbReference type="Proteomes" id="UP000648239"/>
    </source>
</evidence>
<sequence length="225" mass="24353">MGEGGFRRRLIQAGCLLLVLAILGSIVAVAVFAWRSYRDHQTDAENPAARLEQALEILGGDRLPGGYHAMAAMKMPGILRGVVLSDAPPGENGRIDRFDSGLFLYMESRGKEITLVDLLNMWPGELGLEPGDRLQDGTIHHSGVEIGYRSARGSLIHGHRRLDGVFAELSFQCVEGGRQRAGMWFKTAPVRTAISPMPWVTALLGGPADLSAVERFTGAMDPCGE</sequence>
<keyword evidence="1" id="KW-0812">Transmembrane</keyword>
<evidence type="ECO:0000313" key="2">
    <source>
        <dbReference type="EMBL" id="MBD3868187.1"/>
    </source>
</evidence>
<evidence type="ECO:0000256" key="1">
    <source>
        <dbReference type="SAM" id="Phobius"/>
    </source>
</evidence>
<proteinExistence type="predicted"/>
<dbReference type="AlphaFoldDB" id="A0A8J7CD20"/>
<accession>A0A8J7CD20</accession>